<dbReference type="OrthoDB" id="422574at2759"/>
<feature type="domain" description="GST N-terminal" evidence="3">
    <location>
        <begin position="6"/>
        <end position="99"/>
    </location>
</feature>
<feature type="domain" description="GST C-terminal" evidence="4">
    <location>
        <begin position="107"/>
        <end position="235"/>
    </location>
</feature>
<dbReference type="Proteomes" id="UP000076722">
    <property type="component" value="Unassembled WGS sequence"/>
</dbReference>
<dbReference type="InterPro" id="IPR010987">
    <property type="entry name" value="Glutathione-S-Trfase_C-like"/>
</dbReference>
<comment type="similarity">
    <text evidence="1 2">Belongs to the GST superfamily.</text>
</comment>
<dbReference type="PANTHER" id="PTHR44051">
    <property type="entry name" value="GLUTATHIONE S-TRANSFERASE-RELATED"/>
    <property type="match status" value="1"/>
</dbReference>
<dbReference type="CDD" id="cd03048">
    <property type="entry name" value="GST_N_Ure2p_like"/>
    <property type="match status" value="1"/>
</dbReference>
<dbReference type="InterPro" id="IPR004045">
    <property type="entry name" value="Glutathione_S-Trfase_N"/>
</dbReference>
<dbReference type="InterPro" id="IPR036249">
    <property type="entry name" value="Thioredoxin-like_sf"/>
</dbReference>
<dbReference type="EMBL" id="KV419465">
    <property type="protein sequence ID" value="KZS86855.1"/>
    <property type="molecule type" value="Genomic_DNA"/>
</dbReference>
<keyword evidence="6" id="KW-1185">Reference proteome</keyword>
<dbReference type="Pfam" id="PF02798">
    <property type="entry name" value="GST_N"/>
    <property type="match status" value="1"/>
</dbReference>
<organism evidence="5 6">
    <name type="scientific">Sistotremastrum niveocremeum HHB9708</name>
    <dbReference type="NCBI Taxonomy" id="1314777"/>
    <lineage>
        <taxon>Eukaryota</taxon>
        <taxon>Fungi</taxon>
        <taxon>Dikarya</taxon>
        <taxon>Basidiomycota</taxon>
        <taxon>Agaricomycotina</taxon>
        <taxon>Agaricomycetes</taxon>
        <taxon>Sistotremastrales</taxon>
        <taxon>Sistotremastraceae</taxon>
        <taxon>Sertulicium</taxon>
        <taxon>Sertulicium niveocremeum</taxon>
    </lineage>
</organism>
<dbReference type="AlphaFoldDB" id="A0A164MMN5"/>
<dbReference type="PROSITE" id="PS50405">
    <property type="entry name" value="GST_CTER"/>
    <property type="match status" value="1"/>
</dbReference>
<sequence length="235" mass="26341">MSAASKAPITLYTAPTANGFAVSILLDELKTIYGGPDYEVIKMSIRDQDFGVKHNQVKNDWFIKLNPNGRIPTIVHDGFSVFETSAIILYLAAQFDKECKFSSDPSDTLKYSEELQWLFFAHGGIGPMEGQALHFIKWAPEDIPYAQKRYLDETKRLFGVLEIRLRDRDYLTGPGRGRFALADMKAFPWVFGGARPHLLNVDLTEWPAVKAWVNRIAERPAVQSGSTVATTGDIV</sequence>
<dbReference type="Gene3D" id="3.40.30.10">
    <property type="entry name" value="Glutaredoxin"/>
    <property type="match status" value="1"/>
</dbReference>
<evidence type="ECO:0000259" key="3">
    <source>
        <dbReference type="PROSITE" id="PS50404"/>
    </source>
</evidence>
<reference evidence="5 6" key="1">
    <citation type="journal article" date="2016" name="Mol. Biol. Evol.">
        <title>Comparative Genomics of Early-Diverging Mushroom-Forming Fungi Provides Insights into the Origins of Lignocellulose Decay Capabilities.</title>
        <authorList>
            <person name="Nagy L.G."/>
            <person name="Riley R."/>
            <person name="Tritt A."/>
            <person name="Adam C."/>
            <person name="Daum C."/>
            <person name="Floudas D."/>
            <person name="Sun H."/>
            <person name="Yadav J.S."/>
            <person name="Pangilinan J."/>
            <person name="Larsson K.H."/>
            <person name="Matsuura K."/>
            <person name="Barry K."/>
            <person name="Labutti K."/>
            <person name="Kuo R."/>
            <person name="Ohm R.A."/>
            <person name="Bhattacharya S.S."/>
            <person name="Shirouzu T."/>
            <person name="Yoshinaga Y."/>
            <person name="Martin F.M."/>
            <person name="Grigoriev I.V."/>
            <person name="Hibbett D.S."/>
        </authorList>
    </citation>
    <scope>NUCLEOTIDE SEQUENCE [LARGE SCALE GENOMIC DNA]</scope>
    <source>
        <strain evidence="5 6">HHB9708</strain>
    </source>
</reference>
<dbReference type="SUPFAM" id="SSF47616">
    <property type="entry name" value="GST C-terminal domain-like"/>
    <property type="match status" value="1"/>
</dbReference>
<dbReference type="InterPro" id="IPR004046">
    <property type="entry name" value="GST_C"/>
</dbReference>
<dbReference type="Gene3D" id="1.20.1050.10">
    <property type="match status" value="1"/>
</dbReference>
<dbReference type="PROSITE" id="PS50404">
    <property type="entry name" value="GST_NTER"/>
    <property type="match status" value="1"/>
</dbReference>
<evidence type="ECO:0000259" key="4">
    <source>
        <dbReference type="PROSITE" id="PS50405"/>
    </source>
</evidence>
<protein>
    <submittedName>
        <fullName evidence="5">Glutathione S-transferase</fullName>
    </submittedName>
</protein>
<dbReference type="SFLD" id="SFLDG00358">
    <property type="entry name" value="Main_(cytGST)"/>
    <property type="match status" value="1"/>
</dbReference>
<dbReference type="Pfam" id="PF00043">
    <property type="entry name" value="GST_C"/>
    <property type="match status" value="1"/>
</dbReference>
<dbReference type="InterPro" id="IPR040079">
    <property type="entry name" value="Glutathione_S-Trfase"/>
</dbReference>
<dbReference type="STRING" id="1314777.A0A164MMN5"/>
<dbReference type="SUPFAM" id="SSF52833">
    <property type="entry name" value="Thioredoxin-like"/>
    <property type="match status" value="1"/>
</dbReference>
<accession>A0A164MMN5</accession>
<dbReference type="SFLD" id="SFLDS00019">
    <property type="entry name" value="Glutathione_Transferase_(cytos"/>
    <property type="match status" value="1"/>
</dbReference>
<proteinExistence type="inferred from homology"/>
<dbReference type="InterPro" id="IPR036282">
    <property type="entry name" value="Glutathione-S-Trfase_C_sf"/>
</dbReference>
<name>A0A164MMN5_9AGAM</name>
<evidence type="ECO:0000256" key="1">
    <source>
        <dbReference type="ARBA" id="ARBA00007409"/>
    </source>
</evidence>
<evidence type="ECO:0000256" key="2">
    <source>
        <dbReference type="RuleBase" id="RU003494"/>
    </source>
</evidence>
<keyword evidence="5" id="KW-0808">Transferase</keyword>
<evidence type="ECO:0000313" key="6">
    <source>
        <dbReference type="Proteomes" id="UP000076722"/>
    </source>
</evidence>
<evidence type="ECO:0000313" key="5">
    <source>
        <dbReference type="EMBL" id="KZS86855.1"/>
    </source>
</evidence>
<dbReference type="PANTHER" id="PTHR44051:SF8">
    <property type="entry name" value="GLUTATHIONE S-TRANSFERASE GSTA"/>
    <property type="match status" value="1"/>
</dbReference>
<gene>
    <name evidence="5" type="ORF">SISNIDRAFT_461445</name>
</gene>
<dbReference type="GO" id="GO:0016740">
    <property type="term" value="F:transferase activity"/>
    <property type="evidence" value="ECO:0007669"/>
    <property type="project" value="UniProtKB-KW"/>
</dbReference>